<dbReference type="Gene3D" id="3.40.50.2300">
    <property type="match status" value="1"/>
</dbReference>
<comment type="domain">
    <text evidence="5">Contains a C-terminal catalytic domain, and an N-terminal region which modulates catalytic activity.</text>
</comment>
<dbReference type="PANTHER" id="PTHR42872">
    <property type="entry name" value="PROTEIN-GLUTAMATE METHYLESTERASE/PROTEIN-GLUTAMINE GLUTAMINASE"/>
    <property type="match status" value="1"/>
</dbReference>
<dbReference type="GO" id="GO:0000156">
    <property type="term" value="F:phosphorelay response regulator activity"/>
    <property type="evidence" value="ECO:0007669"/>
    <property type="project" value="InterPro"/>
</dbReference>
<dbReference type="EC" id="3.5.1.44" evidence="5"/>
<dbReference type="EMBL" id="UXHF01000016">
    <property type="protein sequence ID" value="VDC49340.1"/>
    <property type="molecule type" value="Genomic_DNA"/>
</dbReference>
<evidence type="ECO:0000256" key="4">
    <source>
        <dbReference type="ARBA" id="ARBA00048267"/>
    </source>
</evidence>
<dbReference type="GO" id="GO:0006935">
    <property type="term" value="P:chemotaxis"/>
    <property type="evidence" value="ECO:0007669"/>
    <property type="project" value="UniProtKB-UniRule"/>
</dbReference>
<dbReference type="SUPFAM" id="SSF52738">
    <property type="entry name" value="Methylesterase CheB, C-terminal domain"/>
    <property type="match status" value="1"/>
</dbReference>
<comment type="catalytic activity">
    <reaction evidence="4 5">
        <text>[protein]-L-glutamate 5-O-methyl ester + H2O = L-glutamyl-[protein] + methanol + H(+)</text>
        <dbReference type="Rhea" id="RHEA:23236"/>
        <dbReference type="Rhea" id="RHEA-COMP:10208"/>
        <dbReference type="Rhea" id="RHEA-COMP:10311"/>
        <dbReference type="ChEBI" id="CHEBI:15377"/>
        <dbReference type="ChEBI" id="CHEBI:15378"/>
        <dbReference type="ChEBI" id="CHEBI:17790"/>
        <dbReference type="ChEBI" id="CHEBI:29973"/>
        <dbReference type="ChEBI" id="CHEBI:82795"/>
        <dbReference type="EC" id="3.1.1.61"/>
    </reaction>
</comment>
<comment type="subcellular location">
    <subcellularLocation>
        <location evidence="5">Cytoplasm</location>
    </subcellularLocation>
</comment>
<dbReference type="CDD" id="cd16432">
    <property type="entry name" value="CheB_Rec"/>
    <property type="match status" value="1"/>
</dbReference>
<dbReference type="SUPFAM" id="SSF52172">
    <property type="entry name" value="CheY-like"/>
    <property type="match status" value="1"/>
</dbReference>
<dbReference type="PROSITE" id="PS50110">
    <property type="entry name" value="RESPONSE_REGULATORY"/>
    <property type="match status" value="1"/>
</dbReference>
<dbReference type="EMBL" id="CP048751">
    <property type="protein sequence ID" value="QIH73360.1"/>
    <property type="molecule type" value="Genomic_DNA"/>
</dbReference>
<dbReference type="InterPro" id="IPR008248">
    <property type="entry name" value="CheB-like"/>
</dbReference>
<comment type="similarity">
    <text evidence="5">Belongs to the CheB family.</text>
</comment>
<evidence type="ECO:0000313" key="14">
    <source>
        <dbReference type="Proteomes" id="UP000501325"/>
    </source>
</evidence>
<dbReference type="CDD" id="cd17541">
    <property type="entry name" value="REC_CheB-like"/>
    <property type="match status" value="1"/>
</dbReference>
<name>A0A6G7EIQ9_9CAUL</name>
<dbReference type="KEGG" id="bmed:GYM46_10610"/>
<feature type="active site" evidence="5 6">
    <location>
        <position position="187"/>
    </location>
</feature>
<evidence type="ECO:0000259" key="9">
    <source>
        <dbReference type="PROSITE" id="PS50122"/>
    </source>
</evidence>
<organism evidence="10 15">
    <name type="scientific">Brevundimonas mediterranea</name>
    <dbReference type="NCBI Taxonomy" id="74329"/>
    <lineage>
        <taxon>Bacteria</taxon>
        <taxon>Pseudomonadati</taxon>
        <taxon>Pseudomonadota</taxon>
        <taxon>Alphaproteobacteria</taxon>
        <taxon>Caulobacterales</taxon>
        <taxon>Caulobacteraceae</taxon>
        <taxon>Brevundimonas</taxon>
    </lineage>
</organism>
<dbReference type="InterPro" id="IPR035909">
    <property type="entry name" value="CheB_C"/>
</dbReference>
<dbReference type="Proteomes" id="UP000289220">
    <property type="component" value="Unassembled WGS sequence"/>
</dbReference>
<feature type="domain" description="Response regulatory" evidence="8">
    <location>
        <begin position="6"/>
        <end position="123"/>
    </location>
</feature>
<reference evidence="10 15" key="3">
    <citation type="submission" date="2020-08" db="EMBL/GenBank/DDBJ databases">
        <title>Genomic Encyclopedia of Type Strains, Phase IV (KMG-IV): sequencing the most valuable type-strain genomes for metagenomic binning, comparative biology and taxonomic classification.</title>
        <authorList>
            <person name="Goeker M."/>
        </authorList>
    </citation>
    <scope>NUCLEOTIDE SEQUENCE [LARGE SCALE GENOMIC DNA]</scope>
    <source>
        <strain evidence="10 15">DSM 14878</strain>
    </source>
</reference>
<dbReference type="EMBL" id="JACIDA010000001">
    <property type="protein sequence ID" value="MBB3872178.1"/>
    <property type="molecule type" value="Genomic_DNA"/>
</dbReference>
<evidence type="ECO:0000313" key="10">
    <source>
        <dbReference type="EMBL" id="MBB3872178.1"/>
    </source>
</evidence>
<evidence type="ECO:0000256" key="5">
    <source>
        <dbReference type="HAMAP-Rule" id="MF_00099"/>
    </source>
</evidence>
<sequence>MSAKIKVLVVDDSLTMRGLISAALKSDPEIEVVGTAADPIEARAAIKELNPDVLTLDVEMPNMNGLEFLEKIMRLRPMPVVMVSTLTAAGTDVTLAALEIGAVDAVAKPAVASVDAFHDLIEKVKTAARSRVRARADMPASAAAPSAYRPAASHILAIGSSTGGVEALLTVLSGFPANCPATIITQHMPATFTASFAARLDRVCAPTVTEAYEGAQLKAGHIYLAPGGAAHLELTPGMTPRCHLVQSDPVNGHRPSVDVMFESLVRLKRPMTGVILTGMGKDGAKGLKAIRDAGGRTLGQDESTSVVYGMPKAAFELGAVERQLPLHRLSPAILELCADSGARSIA</sequence>
<dbReference type="InterPro" id="IPR000673">
    <property type="entry name" value="Sig_transdc_resp-reg_Me-estase"/>
</dbReference>
<dbReference type="PANTHER" id="PTHR42872:SF6">
    <property type="entry name" value="PROTEIN-GLUTAMATE METHYLESTERASE_PROTEIN-GLUTAMINE GLUTAMINASE"/>
    <property type="match status" value="1"/>
</dbReference>
<dbReference type="InterPro" id="IPR011006">
    <property type="entry name" value="CheY-like_superfamily"/>
</dbReference>
<comment type="PTM">
    <text evidence="5">Phosphorylated by CheA. Phosphorylation of the N-terminal regulatory domain activates the methylesterase activity.</text>
</comment>
<evidence type="ECO:0000256" key="2">
    <source>
        <dbReference type="ARBA" id="ARBA00022500"/>
    </source>
</evidence>
<dbReference type="GO" id="GO:0005737">
    <property type="term" value="C:cytoplasm"/>
    <property type="evidence" value="ECO:0007669"/>
    <property type="project" value="UniProtKB-SubCell"/>
</dbReference>
<dbReference type="SMART" id="SM00448">
    <property type="entry name" value="REC"/>
    <property type="match status" value="1"/>
</dbReference>
<evidence type="ECO:0000313" key="13">
    <source>
        <dbReference type="Proteomes" id="UP000289220"/>
    </source>
</evidence>
<dbReference type="PROSITE" id="PS50122">
    <property type="entry name" value="CHEB"/>
    <property type="match status" value="1"/>
</dbReference>
<evidence type="ECO:0000313" key="15">
    <source>
        <dbReference type="Proteomes" id="UP000532936"/>
    </source>
</evidence>
<dbReference type="Proteomes" id="UP000532936">
    <property type="component" value="Unassembled WGS sequence"/>
</dbReference>
<evidence type="ECO:0000256" key="1">
    <source>
        <dbReference type="ARBA" id="ARBA00022490"/>
    </source>
</evidence>
<feature type="modified residue" description="4-aspartylphosphate" evidence="5 7">
    <location>
        <position position="57"/>
    </location>
</feature>
<keyword evidence="3 5" id="KW-0378">Hydrolase</keyword>
<dbReference type="GO" id="GO:0050568">
    <property type="term" value="F:protein-glutamine glutaminase activity"/>
    <property type="evidence" value="ECO:0007669"/>
    <property type="project" value="UniProtKB-UniRule"/>
</dbReference>
<keyword evidence="13" id="KW-1185">Reference proteome</keyword>
<reference evidence="11 14" key="2">
    <citation type="submission" date="2020-01" db="EMBL/GenBank/DDBJ databases">
        <authorList>
            <person name="Wang S."/>
        </authorList>
    </citation>
    <scope>NUCLEOTIDE SEQUENCE [LARGE SCALE GENOMIC DNA]</scope>
    <source>
        <strain evidence="11 14">D151-2-6</strain>
    </source>
</reference>
<dbReference type="NCBIfam" id="NF009206">
    <property type="entry name" value="PRK12555.1"/>
    <property type="match status" value="1"/>
</dbReference>
<comment type="function">
    <text evidence="5">Involved in chemotaxis. Part of a chemotaxis signal transduction system that modulates chemotaxis in response to various stimuli. Catalyzes the demethylation of specific methylglutamate residues introduced into the chemoreceptors (methyl-accepting chemotaxis proteins or MCP) by CheR. Also mediates the irreversible deamidation of specific glutamine residues to glutamic acid.</text>
</comment>
<keyword evidence="1 5" id="KW-0963">Cytoplasm</keyword>
<evidence type="ECO:0000256" key="7">
    <source>
        <dbReference type="PROSITE-ProRule" id="PRU00169"/>
    </source>
</evidence>
<keyword evidence="5 7" id="KW-0597">Phosphoprotein</keyword>
<protein>
    <recommendedName>
        <fullName evidence="5">Protein-glutamate methylesterase/protein-glutamine glutaminase</fullName>
        <ecNumber evidence="5">3.1.1.61</ecNumber>
        <ecNumber evidence="5">3.5.1.44</ecNumber>
    </recommendedName>
</protein>
<comment type="catalytic activity">
    <reaction evidence="5">
        <text>L-glutaminyl-[protein] + H2O = L-glutamyl-[protein] + NH4(+)</text>
        <dbReference type="Rhea" id="RHEA:16441"/>
        <dbReference type="Rhea" id="RHEA-COMP:10207"/>
        <dbReference type="Rhea" id="RHEA-COMP:10208"/>
        <dbReference type="ChEBI" id="CHEBI:15377"/>
        <dbReference type="ChEBI" id="CHEBI:28938"/>
        <dbReference type="ChEBI" id="CHEBI:29973"/>
        <dbReference type="ChEBI" id="CHEBI:30011"/>
        <dbReference type="EC" id="3.5.1.44"/>
    </reaction>
</comment>
<dbReference type="InterPro" id="IPR001789">
    <property type="entry name" value="Sig_transdc_resp-reg_receiver"/>
</dbReference>
<dbReference type="Gene3D" id="3.40.50.180">
    <property type="entry name" value="Methylesterase CheB, C-terminal domain"/>
    <property type="match status" value="1"/>
</dbReference>
<accession>A0A6G7EIQ9</accession>
<dbReference type="Pfam" id="PF01339">
    <property type="entry name" value="CheB_methylest"/>
    <property type="match status" value="1"/>
</dbReference>
<feature type="domain" description="CheB-type methylesterase" evidence="9">
    <location>
        <begin position="150"/>
        <end position="335"/>
    </location>
</feature>
<gene>
    <name evidence="12" type="primary">cheB_1</name>
    <name evidence="5" type="synonym">cheB</name>
    <name evidence="12" type="ORF">BREV_BREV_01164</name>
    <name evidence="10" type="ORF">GGR11_001692</name>
    <name evidence="11" type="ORF">GYM46_10610</name>
</gene>
<dbReference type="Pfam" id="PF00072">
    <property type="entry name" value="Response_reg"/>
    <property type="match status" value="1"/>
</dbReference>
<evidence type="ECO:0000256" key="3">
    <source>
        <dbReference type="ARBA" id="ARBA00022801"/>
    </source>
</evidence>
<feature type="active site" evidence="5 6">
    <location>
        <position position="282"/>
    </location>
</feature>
<dbReference type="AlphaFoldDB" id="A0A6G7EIQ9"/>
<keyword evidence="2 5" id="KW-0145">Chemotaxis</keyword>
<dbReference type="HAMAP" id="MF_00099">
    <property type="entry name" value="CheB_chemtxs"/>
    <property type="match status" value="1"/>
</dbReference>
<evidence type="ECO:0000313" key="11">
    <source>
        <dbReference type="EMBL" id="QIH73360.1"/>
    </source>
</evidence>
<feature type="active site" evidence="5 6">
    <location>
        <position position="161"/>
    </location>
</feature>
<evidence type="ECO:0000256" key="6">
    <source>
        <dbReference type="PROSITE-ProRule" id="PRU00050"/>
    </source>
</evidence>
<evidence type="ECO:0000313" key="12">
    <source>
        <dbReference type="EMBL" id="VDC49340.1"/>
    </source>
</evidence>
<dbReference type="PIRSF" id="PIRSF000876">
    <property type="entry name" value="RR_chemtxs_CheB"/>
    <property type="match status" value="1"/>
</dbReference>
<dbReference type="RefSeq" id="WP_035310620.1">
    <property type="nucleotide sequence ID" value="NZ_CP048751.1"/>
</dbReference>
<proteinExistence type="inferred from homology"/>
<evidence type="ECO:0000259" key="8">
    <source>
        <dbReference type="PROSITE" id="PS50110"/>
    </source>
</evidence>
<dbReference type="EC" id="3.1.1.61" evidence="5"/>
<reference evidence="12 13" key="1">
    <citation type="submission" date="2018-11" db="EMBL/GenBank/DDBJ databases">
        <authorList>
            <person name="Peiro R."/>
            <person name="Begona"/>
            <person name="Cbmso G."/>
            <person name="Lopez M."/>
            <person name="Gonzalez S."/>
            <person name="Sacristan E."/>
            <person name="Castillo E."/>
        </authorList>
    </citation>
    <scope>NUCLEOTIDE SEQUENCE [LARGE SCALE GENOMIC DNA]</scope>
    <source>
        <strain evidence="12">Brev_genome</strain>
    </source>
</reference>
<dbReference type="NCBIfam" id="NF001965">
    <property type="entry name" value="PRK00742.1"/>
    <property type="match status" value="1"/>
</dbReference>
<dbReference type="Proteomes" id="UP000501325">
    <property type="component" value="Chromosome"/>
</dbReference>
<dbReference type="GO" id="GO:0008984">
    <property type="term" value="F:protein-glutamate methylesterase activity"/>
    <property type="evidence" value="ECO:0007669"/>
    <property type="project" value="UniProtKB-UniRule"/>
</dbReference>